<dbReference type="InterPro" id="IPR053154">
    <property type="entry name" value="c-di-AMP_regulator"/>
</dbReference>
<dbReference type="Gene3D" id="2.170.120.30">
    <property type="match status" value="1"/>
</dbReference>
<dbReference type="Gene3D" id="2.170.120.40">
    <property type="entry name" value="YbbR-like domain"/>
    <property type="match status" value="2"/>
</dbReference>
<evidence type="ECO:0000256" key="1">
    <source>
        <dbReference type="SAM" id="MobiDB-lite"/>
    </source>
</evidence>
<feature type="region of interest" description="Disordered" evidence="1">
    <location>
        <begin position="318"/>
        <end position="371"/>
    </location>
</feature>
<dbReference type="AlphaFoldDB" id="A0A385AD51"/>
<dbReference type="RefSeq" id="WP_081394493.1">
    <property type="nucleotide sequence ID" value="NZ_CP015493.1"/>
</dbReference>
<dbReference type="Pfam" id="PF07949">
    <property type="entry name" value="YbbR"/>
    <property type="match status" value="3"/>
</dbReference>
<dbReference type="Proteomes" id="UP000257607">
    <property type="component" value="Chromosome"/>
</dbReference>
<accession>A0A385AD51</accession>
<dbReference type="PANTHER" id="PTHR37804">
    <property type="entry name" value="CDAA REGULATORY PROTEIN CDAR"/>
    <property type="match status" value="1"/>
</dbReference>
<reference evidence="2 3" key="1">
    <citation type="submission" date="2018-07" db="EMBL/GenBank/DDBJ databases">
        <title>Lactobacillus curvatus genome sequence.</title>
        <authorList>
            <person name="Prechtl R."/>
        </authorList>
    </citation>
    <scope>NUCLEOTIDE SEQUENCE [LARGE SCALE GENOMIC DNA]</scope>
    <source>
        <strain evidence="2 3">TMW 1.1928</strain>
    </source>
</reference>
<feature type="compositionally biased region" description="Low complexity" evidence="1">
    <location>
        <begin position="318"/>
        <end position="328"/>
    </location>
</feature>
<sequence length="371" mass="39843">MMKKFVEGPWLYRILALFLALLLFGYVNLDEINTTRQTNNNDTQMLATRTETVKVPLQINADTDRYFITGYPQKVKVKLSGPNALVTSAVNTLNFRVIGDLTKLGPGDHTVKLKQTGINKDIKVTIEPKEIKVHIEHKVTKQFPVQVNVKKENLAAGYSLGNPKLSQDVVEVSGAKSAVNAVSQVVATVDPDEGTKKDIDEEVLLQAVDRNGKALNVLISPQTVNVKILVQMSKKTLPISLEKTGEKSGYSYSLSSTTDSVTVYGRQTALAKLTSLPVSVDLSSITSSTSKTVKVALPDNIYESTPSAIKVTITVTPDTTNTSATSTVEAPSESTAQTSSSAPVESSSSNSQSSSQSSSSESSKANTDVNQ</sequence>
<protein>
    <recommendedName>
        <fullName evidence="4">YbbR-like family protein</fullName>
    </recommendedName>
</protein>
<feature type="compositionally biased region" description="Low complexity" evidence="1">
    <location>
        <begin position="339"/>
        <end position="363"/>
    </location>
</feature>
<evidence type="ECO:0008006" key="4">
    <source>
        <dbReference type="Google" id="ProtNLM"/>
    </source>
</evidence>
<dbReference type="EMBL" id="CP031003">
    <property type="protein sequence ID" value="AXN35523.1"/>
    <property type="molecule type" value="Genomic_DNA"/>
</dbReference>
<dbReference type="PANTHER" id="PTHR37804:SF1">
    <property type="entry name" value="CDAA REGULATORY PROTEIN CDAR"/>
    <property type="match status" value="1"/>
</dbReference>
<proteinExistence type="predicted"/>
<name>A0A385AD51_LATCU</name>
<evidence type="ECO:0000313" key="2">
    <source>
        <dbReference type="EMBL" id="AXN35523.1"/>
    </source>
</evidence>
<gene>
    <name evidence="2" type="ORF">DT351_03755</name>
</gene>
<organism evidence="2 3">
    <name type="scientific">Latilactobacillus curvatus</name>
    <name type="common">Lactobacillus curvatus</name>
    <dbReference type="NCBI Taxonomy" id="28038"/>
    <lineage>
        <taxon>Bacteria</taxon>
        <taxon>Bacillati</taxon>
        <taxon>Bacillota</taxon>
        <taxon>Bacilli</taxon>
        <taxon>Lactobacillales</taxon>
        <taxon>Lactobacillaceae</taxon>
        <taxon>Latilactobacillus</taxon>
    </lineage>
</organism>
<dbReference type="InterPro" id="IPR012505">
    <property type="entry name" value="YbbR"/>
</dbReference>
<evidence type="ECO:0000313" key="3">
    <source>
        <dbReference type="Proteomes" id="UP000257607"/>
    </source>
</evidence>